<keyword evidence="3" id="KW-0539">Nucleus</keyword>
<name>A0A376B4M1_9ASCO</name>
<dbReference type="PROSITE" id="PS50166">
    <property type="entry name" value="IMPORTIN_B_NT"/>
    <property type="match status" value="1"/>
</dbReference>
<evidence type="ECO:0000256" key="3">
    <source>
        <dbReference type="ARBA" id="ARBA00023242"/>
    </source>
</evidence>
<dbReference type="GO" id="GO:0005635">
    <property type="term" value="C:nuclear envelope"/>
    <property type="evidence" value="ECO:0007669"/>
    <property type="project" value="TreeGrafter"/>
</dbReference>
<dbReference type="SUPFAM" id="SSF48371">
    <property type="entry name" value="ARM repeat"/>
    <property type="match status" value="1"/>
</dbReference>
<dbReference type="SMART" id="SM00913">
    <property type="entry name" value="IBN_N"/>
    <property type="match status" value="1"/>
</dbReference>
<dbReference type="InterPro" id="IPR001494">
    <property type="entry name" value="Importin-beta_N"/>
</dbReference>
<feature type="domain" description="Importin N-terminal" evidence="4">
    <location>
        <begin position="27"/>
        <end position="104"/>
    </location>
</feature>
<dbReference type="VEuPathDB" id="FungiDB:SCODWIG_01399"/>
<dbReference type="Pfam" id="PF03810">
    <property type="entry name" value="IBN_N"/>
    <property type="match status" value="1"/>
</dbReference>
<dbReference type="PANTHER" id="PTHR10997:SF28">
    <property type="entry name" value="IMPORTIN BETA SMX1"/>
    <property type="match status" value="1"/>
</dbReference>
<evidence type="ECO:0000256" key="1">
    <source>
        <dbReference type="ARBA" id="ARBA00004123"/>
    </source>
</evidence>
<keyword evidence="6" id="KW-1185">Reference proteome</keyword>
<evidence type="ECO:0000259" key="4">
    <source>
        <dbReference type="PROSITE" id="PS50166"/>
    </source>
</evidence>
<dbReference type="InterPro" id="IPR011989">
    <property type="entry name" value="ARM-like"/>
</dbReference>
<organism evidence="5 6">
    <name type="scientific">Saccharomycodes ludwigii</name>
    <dbReference type="NCBI Taxonomy" id="36035"/>
    <lineage>
        <taxon>Eukaryota</taxon>
        <taxon>Fungi</taxon>
        <taxon>Dikarya</taxon>
        <taxon>Ascomycota</taxon>
        <taxon>Saccharomycotina</taxon>
        <taxon>Saccharomycetes</taxon>
        <taxon>Saccharomycodales</taxon>
        <taxon>Saccharomycodaceae</taxon>
        <taxon>Saccharomycodes</taxon>
    </lineage>
</organism>
<evidence type="ECO:0000313" key="5">
    <source>
        <dbReference type="EMBL" id="SSD59638.1"/>
    </source>
</evidence>
<comment type="subcellular location">
    <subcellularLocation>
        <location evidence="1">Nucleus</location>
    </subcellularLocation>
</comment>
<dbReference type="EMBL" id="UFAJ01000177">
    <property type="protein sequence ID" value="SSD59638.1"/>
    <property type="molecule type" value="Genomic_DNA"/>
</dbReference>
<accession>A0A376B4M1</accession>
<evidence type="ECO:0000256" key="2">
    <source>
        <dbReference type="ARBA" id="ARBA00022448"/>
    </source>
</evidence>
<dbReference type="GO" id="GO:0005829">
    <property type="term" value="C:cytosol"/>
    <property type="evidence" value="ECO:0007669"/>
    <property type="project" value="TreeGrafter"/>
</dbReference>
<reference evidence="6" key="1">
    <citation type="submission" date="2018-06" db="EMBL/GenBank/DDBJ databases">
        <authorList>
            <person name="Guldener U."/>
        </authorList>
    </citation>
    <scope>NUCLEOTIDE SEQUENCE [LARGE SCALE GENOMIC DNA]</scope>
    <source>
        <strain evidence="6">UTAD17</strain>
    </source>
</reference>
<dbReference type="PANTHER" id="PTHR10997">
    <property type="entry name" value="IMPORTIN-7, 8, 11"/>
    <property type="match status" value="1"/>
</dbReference>
<dbReference type="OrthoDB" id="760868at2759"/>
<evidence type="ECO:0000313" key="6">
    <source>
        <dbReference type="Proteomes" id="UP000262825"/>
    </source>
</evidence>
<dbReference type="GO" id="GO:0031267">
    <property type="term" value="F:small GTPase binding"/>
    <property type="evidence" value="ECO:0007669"/>
    <property type="project" value="InterPro"/>
</dbReference>
<proteinExistence type="predicted"/>
<dbReference type="Gene3D" id="1.25.10.10">
    <property type="entry name" value="Leucine-rich Repeat Variant"/>
    <property type="match status" value="1"/>
</dbReference>
<sequence length="1019" mass="116209">MSQLDQQAILNAFQQTTQSNAVLIKQAEKQLHELEKIPGFCLFLLQSISDDSLSLNIRMSSAIYLKNKILKTWNDKLVFIKKDHIIQEDEKSQIKSNLIRVLITQCNNSHLRPHLTESIRSILIAEQGKWDLTETTFELLSGNNQDLVYTGLLVMFEFCKFNKWNVGTERVLLDKFIDKNFPLLESFAQQLVNNADSDMDYHSGELLYLILKCFKYGCLVNYPTYFAQEEGAFDRWIQLHLVLCKIPLPQQVLALDSMDRSLDKRCKVNKWTFGNLNRMLQRYHRSTKVITENFVQHVLTNIVPHILNEYFQIIEMWGSNKLWLSEGSLYHMIEFITKTVTINELWALIQPHLEAILTHVVVPSMSSTDESVALYEEDPEEYIRRYFDQNREGSTPDVAASNLVFAICIKRFDEIGLVLTVLQNIFTNFNVTEKYSVYKEEAGLKILGIAAAFLYNFERCKILTPQDFEGIYENCVLPILKLNGQCPFLCARALETLAATEYEFQNMGLLSQIFQEVYLRFMGDDGTNTIDNYDDSKLPIEIEAADALSTLVICNPSIKQHIGSQVPSMVEKLLKLSKIFEIDLLSEVIEVFVERFSDELSPFAQDLASNLAQQYIKVATDMINNSNNGATDISVFGSGKGGDGDNDQELQASALLTTMTTMVMSMGKVSLISVFKPVVKFVILNAQIEFLSETMDLFDSLMLSSKALYGGFNDDIWELYCDIIDSFQTYGLDYFDNYEDVLETVATYGFQQQDGSNTSVKPEYIQAFLQVINQVYDLLDSEFFIESCFGIMCFYALSNKDITLLDKTIQVFFTIKNKVSEDMKKSEANDENDDDLYSSSFDLDNEPFTKYVLACLVVKPIETVQTLEQTNSLLPFVQTWLDCDFKGVFVLKLQILAILNIFKLPQFLPPIVQPFLNKLSENLVSSIEKVPAAIRNHEAIVKGEGLSNGGLSEDTEFYDQFDDDFKESCLDQINVFQEVHSFFSAIAMNDQDRYAAIIGSLNQEKLDSLKVILDFVAGK</sequence>
<dbReference type="GO" id="GO:0006606">
    <property type="term" value="P:protein import into nucleus"/>
    <property type="evidence" value="ECO:0007669"/>
    <property type="project" value="TreeGrafter"/>
</dbReference>
<dbReference type="AlphaFoldDB" id="A0A376B4M1"/>
<protein>
    <submittedName>
        <fullName evidence="5">Related to Importin beta SMX1</fullName>
    </submittedName>
</protein>
<dbReference type="InterPro" id="IPR016024">
    <property type="entry name" value="ARM-type_fold"/>
</dbReference>
<gene>
    <name evidence="5" type="ORF">SCODWIG_01399</name>
</gene>
<dbReference type="Proteomes" id="UP000262825">
    <property type="component" value="Unassembled WGS sequence"/>
</dbReference>
<keyword evidence="2" id="KW-0813">Transport</keyword>